<organism evidence="1 2">
    <name type="scientific">Portunus trituberculatus</name>
    <name type="common">Swimming crab</name>
    <name type="synonym">Neptunus trituberculatus</name>
    <dbReference type="NCBI Taxonomy" id="210409"/>
    <lineage>
        <taxon>Eukaryota</taxon>
        <taxon>Metazoa</taxon>
        <taxon>Ecdysozoa</taxon>
        <taxon>Arthropoda</taxon>
        <taxon>Crustacea</taxon>
        <taxon>Multicrustacea</taxon>
        <taxon>Malacostraca</taxon>
        <taxon>Eumalacostraca</taxon>
        <taxon>Eucarida</taxon>
        <taxon>Decapoda</taxon>
        <taxon>Pleocyemata</taxon>
        <taxon>Brachyura</taxon>
        <taxon>Eubrachyura</taxon>
        <taxon>Portunoidea</taxon>
        <taxon>Portunidae</taxon>
        <taxon>Portuninae</taxon>
        <taxon>Portunus</taxon>
    </lineage>
</organism>
<keyword evidence="2" id="KW-1185">Reference proteome</keyword>
<proteinExistence type="predicted"/>
<dbReference type="OrthoDB" id="6379454at2759"/>
<comment type="caution">
    <text evidence="1">The sequence shown here is derived from an EMBL/GenBank/DDBJ whole genome shotgun (WGS) entry which is preliminary data.</text>
</comment>
<sequence length="114" mass="12192">MPMPDMVPFRFCALNVTGLCSSNMQLKPDMSVNHTAIGDFLRTVVPPDVSADVVVSAVSACPNPLLHSLTAFMHCLRAAFLPNLGNGSPKQVWSLVHGSSHQQATIGSTLDDEM</sequence>
<evidence type="ECO:0000313" key="1">
    <source>
        <dbReference type="EMBL" id="MPC08188.1"/>
    </source>
</evidence>
<reference evidence="1 2" key="1">
    <citation type="submission" date="2019-05" db="EMBL/GenBank/DDBJ databases">
        <title>Another draft genome of Portunus trituberculatus and its Hox gene families provides insights of decapod evolution.</title>
        <authorList>
            <person name="Jeong J.-H."/>
            <person name="Song I."/>
            <person name="Kim S."/>
            <person name="Choi T."/>
            <person name="Kim D."/>
            <person name="Ryu S."/>
            <person name="Kim W."/>
        </authorList>
    </citation>
    <scope>NUCLEOTIDE SEQUENCE [LARGE SCALE GENOMIC DNA]</scope>
    <source>
        <tissue evidence="1">Muscle</tissue>
    </source>
</reference>
<name>A0A5B7CG05_PORTR</name>
<dbReference type="AlphaFoldDB" id="A0A5B7CG05"/>
<accession>A0A5B7CG05</accession>
<gene>
    <name evidence="1" type="ORF">E2C01_000765</name>
</gene>
<dbReference type="EMBL" id="VSRR010000020">
    <property type="protein sequence ID" value="MPC08188.1"/>
    <property type="molecule type" value="Genomic_DNA"/>
</dbReference>
<evidence type="ECO:0000313" key="2">
    <source>
        <dbReference type="Proteomes" id="UP000324222"/>
    </source>
</evidence>
<dbReference type="Proteomes" id="UP000324222">
    <property type="component" value="Unassembled WGS sequence"/>
</dbReference>
<protein>
    <submittedName>
        <fullName evidence="1">Uncharacterized protein</fullName>
    </submittedName>
</protein>